<organism evidence="1">
    <name type="scientific">Rhizophora mucronata</name>
    <name type="common">Asiatic mangrove</name>
    <dbReference type="NCBI Taxonomy" id="61149"/>
    <lineage>
        <taxon>Eukaryota</taxon>
        <taxon>Viridiplantae</taxon>
        <taxon>Streptophyta</taxon>
        <taxon>Embryophyta</taxon>
        <taxon>Tracheophyta</taxon>
        <taxon>Spermatophyta</taxon>
        <taxon>Magnoliopsida</taxon>
        <taxon>eudicotyledons</taxon>
        <taxon>Gunneridae</taxon>
        <taxon>Pentapetalae</taxon>
        <taxon>rosids</taxon>
        <taxon>fabids</taxon>
        <taxon>Malpighiales</taxon>
        <taxon>Rhizophoraceae</taxon>
        <taxon>Rhizophora</taxon>
    </lineage>
</organism>
<reference evidence="1" key="1">
    <citation type="submission" date="2018-02" db="EMBL/GenBank/DDBJ databases">
        <title>Rhizophora mucronata_Transcriptome.</title>
        <authorList>
            <person name="Meera S.P."/>
            <person name="Sreeshan A."/>
            <person name="Augustine A."/>
        </authorList>
    </citation>
    <scope>NUCLEOTIDE SEQUENCE</scope>
    <source>
        <tissue evidence="1">Leaf</tissue>
    </source>
</reference>
<accession>A0A2P2NUU7</accession>
<sequence length="23" mass="2669">MPYGFTFGFGFLLSLMFLPELIQ</sequence>
<evidence type="ECO:0000313" key="1">
    <source>
        <dbReference type="EMBL" id="MBX46220.1"/>
    </source>
</evidence>
<dbReference type="EMBL" id="GGEC01065736">
    <property type="protein sequence ID" value="MBX46220.1"/>
    <property type="molecule type" value="Transcribed_RNA"/>
</dbReference>
<dbReference type="AlphaFoldDB" id="A0A2P2NUU7"/>
<proteinExistence type="predicted"/>
<name>A0A2P2NUU7_RHIMU</name>
<protein>
    <submittedName>
        <fullName evidence="1">Uncharacterized protein</fullName>
    </submittedName>
</protein>